<keyword evidence="2" id="KW-1185">Reference proteome</keyword>
<dbReference type="EMBL" id="CP113520">
    <property type="protein sequence ID" value="WAJ27906.1"/>
    <property type="molecule type" value="Genomic_DNA"/>
</dbReference>
<reference evidence="1" key="1">
    <citation type="submission" date="2022-11" db="EMBL/GenBank/DDBJ databases">
        <title>beta-Carotene-producing bacterium, Jeongeuplla avenae sp. nov., alleviates the salt stress of Arabidopsis seedlings.</title>
        <authorList>
            <person name="Jiang L."/>
            <person name="Lee J."/>
        </authorList>
    </citation>
    <scope>NUCLEOTIDE SEQUENCE</scope>
    <source>
        <strain evidence="1">DY_R2A_6</strain>
    </source>
</reference>
<dbReference type="Proteomes" id="UP001163223">
    <property type="component" value="Chromosome"/>
</dbReference>
<organism evidence="1 2">
    <name type="scientific">Antarcticirhabdus aurantiaca</name>
    <dbReference type="NCBI Taxonomy" id="2606717"/>
    <lineage>
        <taxon>Bacteria</taxon>
        <taxon>Pseudomonadati</taxon>
        <taxon>Pseudomonadota</taxon>
        <taxon>Alphaproteobacteria</taxon>
        <taxon>Hyphomicrobiales</taxon>
        <taxon>Aurantimonadaceae</taxon>
        <taxon>Antarcticirhabdus</taxon>
    </lineage>
</organism>
<accession>A0ACD4NM41</accession>
<proteinExistence type="predicted"/>
<gene>
    <name evidence="1" type="ORF">OXU80_24195</name>
</gene>
<name>A0ACD4NM41_9HYPH</name>
<sequence length="298" mass="32177">MAILHLAAHGIEARVSTTGGRVLALGWHGGGRGAVPLLCEAVEGAGADDRSAFPLVPFGNRLAGNAFRSGGRLHRLASNTDDPSYLHGDGWLGEWRAEDAGDDALTLTYRQEAGPYRYEARQVFAIADGAFRLTLAVENRGEAPMPFGLGWHPFLPRTPETRLHCRARGFRTEAPGHLPGQAAPRPDDLDFAAPAPLPERWVNNGLEDWDGIARILWPERGATLVIEADPVFAHAFLFLPDSTFSPALDWFCFEPMTHRAGAHGQMDRGGLVVLRPGESLSAALRLTPTILFAGIASP</sequence>
<protein>
    <submittedName>
        <fullName evidence="1">Aldose 1-epimerase</fullName>
    </submittedName>
</protein>
<evidence type="ECO:0000313" key="1">
    <source>
        <dbReference type="EMBL" id="WAJ27906.1"/>
    </source>
</evidence>
<evidence type="ECO:0000313" key="2">
    <source>
        <dbReference type="Proteomes" id="UP001163223"/>
    </source>
</evidence>